<reference evidence="8" key="1">
    <citation type="submission" date="2016-03" db="EMBL/GenBank/DDBJ databases">
        <authorList>
            <person name="Devillers Hugo."/>
        </authorList>
    </citation>
    <scope>NUCLEOTIDE SEQUENCE [LARGE SCALE GENOMIC DNA]</scope>
</reference>
<comment type="similarity">
    <text evidence="1">Belongs to the esterase D family.</text>
</comment>
<proteinExistence type="inferred from homology"/>
<dbReference type="GO" id="GO:0005829">
    <property type="term" value="C:cytosol"/>
    <property type="evidence" value="ECO:0007669"/>
    <property type="project" value="TreeGrafter"/>
</dbReference>
<dbReference type="PANTHER" id="PTHR10061">
    <property type="entry name" value="S-FORMYLGLUTATHIONE HYDROLASE"/>
    <property type="match status" value="1"/>
</dbReference>
<evidence type="ECO:0000256" key="4">
    <source>
        <dbReference type="ARBA" id="ARBA00022487"/>
    </source>
</evidence>
<dbReference type="EC" id="3.1.2.12" evidence="2"/>
<protein>
    <recommendedName>
        <fullName evidence="3">S-formylglutathione hydrolase</fullName>
        <ecNumber evidence="2">3.1.2.12</ecNumber>
    </recommendedName>
</protein>
<dbReference type="GO" id="GO:0018738">
    <property type="term" value="F:S-formylglutathione hydrolase activity"/>
    <property type="evidence" value="ECO:0007669"/>
    <property type="project" value="UniProtKB-EC"/>
</dbReference>
<feature type="active site" description="Charge relay system" evidence="6">
    <location>
        <position position="163"/>
    </location>
</feature>
<dbReference type="InterPro" id="IPR029058">
    <property type="entry name" value="AB_hydrolase_fold"/>
</dbReference>
<dbReference type="InterPro" id="IPR014186">
    <property type="entry name" value="S-formylglutathione_hydrol"/>
</dbReference>
<evidence type="ECO:0000256" key="6">
    <source>
        <dbReference type="PIRSR" id="PIRSR614186-1"/>
    </source>
</evidence>
<keyword evidence="5" id="KW-0378">Hydrolase</keyword>
<dbReference type="EMBL" id="LT598477">
    <property type="protein sequence ID" value="SCU97167.1"/>
    <property type="molecule type" value="Genomic_DNA"/>
</dbReference>
<name>A0A1G4K0X4_9SACH</name>
<organism evidence="7 8">
    <name type="scientific">Lachancea meyersii CBS 8951</name>
    <dbReference type="NCBI Taxonomy" id="1266667"/>
    <lineage>
        <taxon>Eukaryota</taxon>
        <taxon>Fungi</taxon>
        <taxon>Dikarya</taxon>
        <taxon>Ascomycota</taxon>
        <taxon>Saccharomycotina</taxon>
        <taxon>Saccharomycetes</taxon>
        <taxon>Saccharomycetales</taxon>
        <taxon>Saccharomycetaceae</taxon>
        <taxon>Lachancea</taxon>
    </lineage>
</organism>
<dbReference type="SUPFAM" id="SSF53474">
    <property type="entry name" value="alpha/beta-Hydrolases"/>
    <property type="match status" value="1"/>
</dbReference>
<evidence type="ECO:0000313" key="7">
    <source>
        <dbReference type="EMBL" id="SCU97167.1"/>
    </source>
</evidence>
<keyword evidence="8" id="KW-1185">Reference proteome</keyword>
<dbReference type="PANTHER" id="PTHR10061:SF0">
    <property type="entry name" value="S-FORMYLGLUTATHIONE HYDROLASE"/>
    <property type="match status" value="1"/>
</dbReference>
<evidence type="ECO:0000256" key="3">
    <source>
        <dbReference type="ARBA" id="ARBA00016774"/>
    </source>
</evidence>
<dbReference type="Proteomes" id="UP000191144">
    <property type="component" value="Chromosome F"/>
</dbReference>
<dbReference type="InterPro" id="IPR000801">
    <property type="entry name" value="Esterase-like"/>
</dbReference>
<keyword evidence="4" id="KW-0719">Serine esterase</keyword>
<dbReference type="Pfam" id="PF00756">
    <property type="entry name" value="Esterase"/>
    <property type="match status" value="1"/>
</dbReference>
<dbReference type="AlphaFoldDB" id="A0A1G4K0X4"/>
<sequence length="302" mass="33629">MSFNIESQISSCGGKLLKLKHDSKSTKTSMDVNVYLPRQYFEEKAGKIPAVYYLSGLSCTPQNASEKAFWQPQADKYGFAMVFPDTSPRGENVPDDPEESWDFGLSAGFYVDATQSPYHKNYKMYSYVHDELPRELYQFFQTSGLGAGSTVDFLDNVAITGHSMGGFGALSGYLQQYSSPRKYKSCSAFAALVNPSQVQWGKKGFGGYLGSEVAQWEKYDPVNLVKVVSNNGNDTILIHQGTSDPFYKDQLKPHLLIEAAKGTSWEGKINLNLVDGFDHSYYFVSSFVPQHAEFHAKNLGLI</sequence>
<dbReference type="OrthoDB" id="420518at2759"/>
<feature type="active site" description="Charge relay system" evidence="6">
    <location>
        <position position="279"/>
    </location>
</feature>
<evidence type="ECO:0000256" key="5">
    <source>
        <dbReference type="ARBA" id="ARBA00022801"/>
    </source>
</evidence>
<dbReference type="GO" id="GO:0046294">
    <property type="term" value="P:formaldehyde catabolic process"/>
    <property type="evidence" value="ECO:0007669"/>
    <property type="project" value="InterPro"/>
</dbReference>
<accession>A0A1G4K0X4</accession>
<dbReference type="Gene3D" id="3.40.50.1820">
    <property type="entry name" value="alpha/beta hydrolase"/>
    <property type="match status" value="1"/>
</dbReference>
<evidence type="ECO:0000313" key="8">
    <source>
        <dbReference type="Proteomes" id="UP000191144"/>
    </source>
</evidence>
<evidence type="ECO:0000256" key="1">
    <source>
        <dbReference type="ARBA" id="ARBA00005622"/>
    </source>
</evidence>
<evidence type="ECO:0000256" key="2">
    <source>
        <dbReference type="ARBA" id="ARBA00012479"/>
    </source>
</evidence>
<dbReference type="GO" id="GO:0052689">
    <property type="term" value="F:carboxylic ester hydrolase activity"/>
    <property type="evidence" value="ECO:0007669"/>
    <property type="project" value="UniProtKB-KW"/>
</dbReference>
<gene>
    <name evidence="7" type="ORF">LAME_0F18778G</name>
</gene>
<feature type="active site" description="Charge relay system" evidence="6">
    <location>
        <position position="244"/>
    </location>
</feature>